<comment type="similarity">
    <text evidence="4">Belongs to the peptidase M29 family.</text>
</comment>
<dbReference type="Pfam" id="PF02073">
    <property type="entry name" value="Peptidase_M29"/>
    <property type="match status" value="1"/>
</dbReference>
<dbReference type="RefSeq" id="WP_249285573.1">
    <property type="nucleotide sequence ID" value="NZ_JACRSO010000004.1"/>
</dbReference>
<keyword evidence="11" id="KW-1185">Reference proteome</keyword>
<evidence type="ECO:0000313" key="11">
    <source>
        <dbReference type="Proteomes" id="UP000654279"/>
    </source>
</evidence>
<evidence type="ECO:0000256" key="2">
    <source>
        <dbReference type="ARBA" id="ARBA00001946"/>
    </source>
</evidence>
<dbReference type="SUPFAM" id="SSF144052">
    <property type="entry name" value="Thermophilic metalloprotease-like"/>
    <property type="match status" value="1"/>
</dbReference>
<keyword evidence="7" id="KW-0479">Metal-binding</keyword>
<protein>
    <submittedName>
        <fullName evidence="10">Aminopeptidase</fullName>
    </submittedName>
</protein>
<dbReference type="AlphaFoldDB" id="A0A926HJC7"/>
<keyword evidence="6" id="KW-0645">Protease</keyword>
<comment type="cofactor">
    <cofactor evidence="3">
        <name>Zn(2+)</name>
        <dbReference type="ChEBI" id="CHEBI:29105"/>
    </cofactor>
</comment>
<dbReference type="GO" id="GO:0004177">
    <property type="term" value="F:aminopeptidase activity"/>
    <property type="evidence" value="ECO:0007669"/>
    <property type="project" value="UniProtKB-KW"/>
</dbReference>
<evidence type="ECO:0000256" key="3">
    <source>
        <dbReference type="ARBA" id="ARBA00001947"/>
    </source>
</evidence>
<comment type="cofactor">
    <cofactor evidence="1">
        <name>Co(2+)</name>
        <dbReference type="ChEBI" id="CHEBI:48828"/>
    </cofactor>
</comment>
<evidence type="ECO:0000256" key="6">
    <source>
        <dbReference type="ARBA" id="ARBA00022670"/>
    </source>
</evidence>
<evidence type="ECO:0000256" key="7">
    <source>
        <dbReference type="ARBA" id="ARBA00022723"/>
    </source>
</evidence>
<organism evidence="10 11">
    <name type="scientific">Luoshenia tenuis</name>
    <dbReference type="NCBI Taxonomy" id="2763654"/>
    <lineage>
        <taxon>Bacteria</taxon>
        <taxon>Bacillati</taxon>
        <taxon>Bacillota</taxon>
        <taxon>Clostridia</taxon>
        <taxon>Christensenellales</taxon>
        <taxon>Christensenellaceae</taxon>
        <taxon>Luoshenia</taxon>
    </lineage>
</organism>
<reference evidence="10" key="1">
    <citation type="submission" date="2020-08" db="EMBL/GenBank/DDBJ databases">
        <title>Genome public.</title>
        <authorList>
            <person name="Liu C."/>
            <person name="Sun Q."/>
        </authorList>
    </citation>
    <scope>NUCLEOTIDE SEQUENCE</scope>
    <source>
        <strain evidence="10">NSJ-44</strain>
    </source>
</reference>
<dbReference type="GO" id="GO:0006508">
    <property type="term" value="P:proteolysis"/>
    <property type="evidence" value="ECO:0007669"/>
    <property type="project" value="UniProtKB-KW"/>
</dbReference>
<evidence type="ECO:0000256" key="8">
    <source>
        <dbReference type="ARBA" id="ARBA00022801"/>
    </source>
</evidence>
<sequence length="371" mass="41542">MLDPRIKELAHNLITYSVDLQPGERVLIEAIGIDNALTCALVQEAYKAGGLPFVQLQNNTVLRALQMGCTDEQLSLMARLEGERMANMQAYIGVRGGDNMSELSDVPPSQQERYQRLYWEPVHGRIRVPRTKWVVLRYPNPAMAQLAGTSTEQFEDYYFAVCNLNYAKMSAAMDALVALMERTDRVRLTGRDTDLRFSIKGIPAIKCDGRMNIPDGEVFTAPVKDSVEGHIAFNTPSLEAGFTFQDIRLEFQKGKIVRATANDEKRINSLLDTDAGARYVGEFAIGVNPYITRPMRDTLFDEKIAGSFHFTPGACYDEAPNGNASALHWDLVFIQTPEYGGGEMYFDDVLVRKDGIFVLPELEPLNPENLK</sequence>
<comment type="caution">
    <text evidence="10">The sequence shown here is derived from an EMBL/GenBank/DDBJ whole genome shotgun (WGS) entry which is preliminary data.</text>
</comment>
<comment type="cofactor">
    <cofactor evidence="2">
        <name>Mg(2+)</name>
        <dbReference type="ChEBI" id="CHEBI:18420"/>
    </cofactor>
</comment>
<gene>
    <name evidence="10" type="ORF">H8699_09985</name>
</gene>
<dbReference type="InterPro" id="IPR035097">
    <property type="entry name" value="M29_N-terminal"/>
</dbReference>
<dbReference type="Gene3D" id="3.40.1830.10">
    <property type="entry name" value="Thermophilic metalloprotease (M29)"/>
    <property type="match status" value="1"/>
</dbReference>
<dbReference type="GO" id="GO:0008237">
    <property type="term" value="F:metallopeptidase activity"/>
    <property type="evidence" value="ECO:0007669"/>
    <property type="project" value="UniProtKB-KW"/>
</dbReference>
<dbReference type="InterPro" id="IPR052170">
    <property type="entry name" value="M29_Exopeptidase"/>
</dbReference>
<proteinExistence type="inferred from homology"/>
<evidence type="ECO:0000256" key="4">
    <source>
        <dbReference type="ARBA" id="ARBA00008236"/>
    </source>
</evidence>
<dbReference type="InterPro" id="IPR000787">
    <property type="entry name" value="Peptidase_M29"/>
</dbReference>
<evidence type="ECO:0000256" key="9">
    <source>
        <dbReference type="ARBA" id="ARBA00023049"/>
    </source>
</evidence>
<dbReference type="PANTHER" id="PTHR34448:SF1">
    <property type="entry name" value="BLL6088 PROTEIN"/>
    <property type="match status" value="1"/>
</dbReference>
<evidence type="ECO:0000256" key="1">
    <source>
        <dbReference type="ARBA" id="ARBA00001941"/>
    </source>
</evidence>
<dbReference type="Proteomes" id="UP000654279">
    <property type="component" value="Unassembled WGS sequence"/>
</dbReference>
<dbReference type="PANTHER" id="PTHR34448">
    <property type="entry name" value="AMINOPEPTIDASE"/>
    <property type="match status" value="1"/>
</dbReference>
<keyword evidence="5 10" id="KW-0031">Aminopeptidase</keyword>
<evidence type="ECO:0000256" key="5">
    <source>
        <dbReference type="ARBA" id="ARBA00022438"/>
    </source>
</evidence>
<dbReference type="GO" id="GO:0046872">
    <property type="term" value="F:metal ion binding"/>
    <property type="evidence" value="ECO:0007669"/>
    <property type="project" value="UniProtKB-KW"/>
</dbReference>
<keyword evidence="8" id="KW-0378">Hydrolase</keyword>
<name>A0A926HJC7_9FIRM</name>
<accession>A0A926HJC7</accession>
<dbReference type="EMBL" id="JACRSO010000004">
    <property type="protein sequence ID" value="MBC8529757.1"/>
    <property type="molecule type" value="Genomic_DNA"/>
</dbReference>
<evidence type="ECO:0000313" key="10">
    <source>
        <dbReference type="EMBL" id="MBC8529757.1"/>
    </source>
</evidence>
<keyword evidence="9" id="KW-0482">Metalloprotease</keyword>